<sequence>MKKATLIFSCLIFAFLALACSSDDASSDVDSMTPVVFESLSVSENLSFTDEPITLTLNASSFSTVDFVFSDPNMTSRKIDKTTYEISASKGLEGSVSVELSNGGSSETQSVDLEFVEHGVVNSNIVEGIKIDVDTTERLLEVLGEPHGKLFHTSRNEETWGYYSGVLFTVNTLTNIITSAEINTYSRILQSYKGDVIIQTYPYLINNSLDFSGSERGKMDEIVDKFGLPSFTFTGTLPSPLVSLKRELRAPTSSAQGVYQYAYFHDNNQEHSIYVLFYSDAIDNYKDEYLLGLWVD</sequence>
<dbReference type="RefSeq" id="WP_150939128.1">
    <property type="nucleotide sequence ID" value="NZ_WAAT01000044.1"/>
</dbReference>
<keyword evidence="3" id="KW-1185">Reference proteome</keyword>
<protein>
    <recommendedName>
        <fullName evidence="4">Lipoprotein</fullName>
    </recommendedName>
</protein>
<evidence type="ECO:0000313" key="3">
    <source>
        <dbReference type="Proteomes" id="UP000441333"/>
    </source>
</evidence>
<keyword evidence="1" id="KW-0732">Signal</keyword>
<comment type="caution">
    <text evidence="2">The sequence shown here is derived from an EMBL/GenBank/DDBJ whole genome shotgun (WGS) entry which is preliminary data.</text>
</comment>
<proteinExistence type="predicted"/>
<accession>A0A6N6MEM7</accession>
<evidence type="ECO:0000256" key="1">
    <source>
        <dbReference type="SAM" id="SignalP"/>
    </source>
</evidence>
<feature type="chain" id="PRO_5026976931" description="Lipoprotein" evidence="1">
    <location>
        <begin position="20"/>
        <end position="296"/>
    </location>
</feature>
<reference evidence="2 3" key="1">
    <citation type="submission" date="2019-09" db="EMBL/GenBank/DDBJ databases">
        <authorList>
            <person name="Cao W.R."/>
        </authorList>
    </citation>
    <scope>NUCLEOTIDE SEQUENCE [LARGE SCALE GENOMIC DNA]</scope>
    <source>
        <strain evidence="2 3">B1N29</strain>
    </source>
</reference>
<dbReference type="PROSITE" id="PS51257">
    <property type="entry name" value="PROKAR_LIPOPROTEIN"/>
    <property type="match status" value="1"/>
</dbReference>
<dbReference type="EMBL" id="WAAT01000044">
    <property type="protein sequence ID" value="KAB1067801.1"/>
    <property type="molecule type" value="Genomic_DNA"/>
</dbReference>
<evidence type="ECO:0008006" key="4">
    <source>
        <dbReference type="Google" id="ProtNLM"/>
    </source>
</evidence>
<organism evidence="2 3">
    <name type="scientific">Pseudotamlana haliotis</name>
    <dbReference type="NCBI Taxonomy" id="2614804"/>
    <lineage>
        <taxon>Bacteria</taxon>
        <taxon>Pseudomonadati</taxon>
        <taxon>Bacteroidota</taxon>
        <taxon>Flavobacteriia</taxon>
        <taxon>Flavobacteriales</taxon>
        <taxon>Flavobacteriaceae</taxon>
        <taxon>Pseudotamlana</taxon>
    </lineage>
</organism>
<gene>
    <name evidence="2" type="ORF">F6U93_09360</name>
</gene>
<evidence type="ECO:0000313" key="2">
    <source>
        <dbReference type="EMBL" id="KAB1067801.1"/>
    </source>
</evidence>
<feature type="signal peptide" evidence="1">
    <location>
        <begin position="1"/>
        <end position="19"/>
    </location>
</feature>
<dbReference type="AlphaFoldDB" id="A0A6N6MEM7"/>
<dbReference type="Proteomes" id="UP000441333">
    <property type="component" value="Unassembled WGS sequence"/>
</dbReference>
<name>A0A6N6MEM7_9FLAO</name>